<evidence type="ECO:0000313" key="3">
    <source>
        <dbReference type="Proteomes" id="UP000295606"/>
    </source>
</evidence>
<organism evidence="2 3">
    <name type="scientific">Paraburkholderia guartelaensis</name>
    <dbReference type="NCBI Taxonomy" id="2546446"/>
    <lineage>
        <taxon>Bacteria</taxon>
        <taxon>Pseudomonadati</taxon>
        <taxon>Pseudomonadota</taxon>
        <taxon>Betaproteobacteria</taxon>
        <taxon>Burkholderiales</taxon>
        <taxon>Burkholderiaceae</taxon>
        <taxon>Paraburkholderia</taxon>
    </lineage>
</organism>
<dbReference type="AlphaFoldDB" id="A0A4R5LIH6"/>
<dbReference type="InterPro" id="IPR021455">
    <property type="entry name" value="DUF3106"/>
</dbReference>
<dbReference type="RefSeq" id="WP_133182070.1">
    <property type="nucleotide sequence ID" value="NZ_SMOD01000005.1"/>
</dbReference>
<protein>
    <submittedName>
        <fullName evidence="2">DUF3106 domain-containing protein</fullName>
    </submittedName>
</protein>
<feature type="compositionally biased region" description="Low complexity" evidence="1">
    <location>
        <begin position="210"/>
        <end position="244"/>
    </location>
</feature>
<dbReference type="Proteomes" id="UP000295606">
    <property type="component" value="Unassembled WGS sequence"/>
</dbReference>
<comment type="caution">
    <text evidence="2">The sequence shown here is derived from an EMBL/GenBank/DDBJ whole genome shotgun (WGS) entry which is preliminary data.</text>
</comment>
<name>A0A4R5LIH6_9BURK</name>
<sequence length="275" mass="29456">MSYKRGLAVVIGCVVAAVVSYVATYPRFHPEPTGENTAGAPVQAKAPSVDNPITNAFAPLPGQTDPLAWTHLTDAQHVALAPFAVEWDRFSDERKRKWLKIAARYPKMSPEAQKRLHERMSEWVGMTPEQRRVARENYQVSKELPAQARQRAWKAYQQLPEEQKERLAASEHKRRPTVVSAPPSGNKSEIRDIQRLVNERDHRGLPHAPPGVTGASGAAGASSTGSGLAPAEPGAPSEPAVASSFASGIPAAGSFVPATPIPVSPAEAPAAFKGS</sequence>
<accession>A0A4R5LIH6</accession>
<dbReference type="Pfam" id="PF11304">
    <property type="entry name" value="DUF3106"/>
    <property type="match status" value="1"/>
</dbReference>
<evidence type="ECO:0000256" key="1">
    <source>
        <dbReference type="SAM" id="MobiDB-lite"/>
    </source>
</evidence>
<gene>
    <name evidence="2" type="ORF">E1N52_09130</name>
</gene>
<reference evidence="2 3" key="1">
    <citation type="submission" date="2019-03" db="EMBL/GenBank/DDBJ databases">
        <title>Paraburkholderia sp. isolated from native Mimosa gymnas in Guartela State Park, Brazil.</title>
        <authorList>
            <person name="Paulitsch F."/>
            <person name="Hungria M."/>
            <person name="Delamuta J.R.M."/>
            <person name="Ribeiro R.A."/>
            <person name="Dall'Agnol R."/>
            <person name="Silva J.S.B."/>
        </authorList>
    </citation>
    <scope>NUCLEOTIDE SEQUENCE [LARGE SCALE GENOMIC DNA]</scope>
    <source>
        <strain evidence="2 3">CNPSo 3008</strain>
    </source>
</reference>
<feature type="compositionally biased region" description="Basic and acidic residues" evidence="1">
    <location>
        <begin position="188"/>
        <end position="204"/>
    </location>
</feature>
<feature type="region of interest" description="Disordered" evidence="1">
    <location>
        <begin position="163"/>
        <end position="275"/>
    </location>
</feature>
<evidence type="ECO:0000313" key="2">
    <source>
        <dbReference type="EMBL" id="TDG09270.1"/>
    </source>
</evidence>
<dbReference type="OrthoDB" id="9796567at2"/>
<proteinExistence type="predicted"/>
<dbReference type="EMBL" id="SMOD01000005">
    <property type="protein sequence ID" value="TDG09270.1"/>
    <property type="molecule type" value="Genomic_DNA"/>
</dbReference>